<dbReference type="PROSITE" id="PS50142">
    <property type="entry name" value="RNASE_3_2"/>
    <property type="match status" value="1"/>
</dbReference>
<keyword evidence="9" id="KW-0819">tRNA processing</keyword>
<keyword evidence="9" id="KW-0460">Magnesium</keyword>
<dbReference type="SUPFAM" id="SSF69065">
    <property type="entry name" value="RNase III domain-like"/>
    <property type="match status" value="1"/>
</dbReference>
<dbReference type="GO" id="GO:0006364">
    <property type="term" value="P:rRNA processing"/>
    <property type="evidence" value="ECO:0007669"/>
    <property type="project" value="UniProtKB-UniRule"/>
</dbReference>
<dbReference type="Pfam" id="PF00035">
    <property type="entry name" value="dsrm"/>
    <property type="match status" value="1"/>
</dbReference>
<dbReference type="GO" id="GO:0008033">
    <property type="term" value="P:tRNA processing"/>
    <property type="evidence" value="ECO:0007669"/>
    <property type="project" value="UniProtKB-KW"/>
</dbReference>
<dbReference type="EC" id="3.1.26.3" evidence="9"/>
<keyword evidence="5 9" id="KW-0540">Nuclease</keyword>
<dbReference type="GO" id="GO:0003725">
    <property type="term" value="F:double-stranded RNA binding"/>
    <property type="evidence" value="ECO:0007669"/>
    <property type="project" value="TreeGrafter"/>
</dbReference>
<comment type="subcellular location">
    <subcellularLocation>
        <location evidence="9">Cytoplasm</location>
    </subcellularLocation>
</comment>
<evidence type="ECO:0000256" key="3">
    <source>
        <dbReference type="ARBA" id="ARBA00022552"/>
    </source>
</evidence>
<sequence length="244" mass="27155">MPPSDTLTNNRERTVLENCQEAIGYRFLKPELLRSALTHTSSANTRAASNERLEFLGDSVLGLVTCEQLYQRFPEYQEGDLTKVKSAVVSRKTCARFSQEIGLGDFLFLGRGVHTHGEMPLNILANVFESLVAAIFLDGGWGAAREFILRFITPEVERVARDAISSNAKSQLQTVTQREYGDTPRYFLLDEQGPDNNKCFKVAAQVHDERFPAAWGSTKKEAELKAAMNALAHIHGEPLPFPPA</sequence>
<dbReference type="EMBL" id="LR593886">
    <property type="protein sequence ID" value="VTR97351.1"/>
    <property type="molecule type" value="Genomic_DNA"/>
</dbReference>
<comment type="catalytic activity">
    <reaction evidence="1 9">
        <text>Endonucleolytic cleavage to 5'-phosphomonoester.</text>
        <dbReference type="EC" id="3.1.26.3"/>
    </reaction>
</comment>
<evidence type="ECO:0000256" key="6">
    <source>
        <dbReference type="ARBA" id="ARBA00022759"/>
    </source>
</evidence>
<comment type="subunit">
    <text evidence="9">Homodimer.</text>
</comment>
<comment type="cofactor">
    <cofactor evidence="9">
        <name>Mg(2+)</name>
        <dbReference type="ChEBI" id="CHEBI:18420"/>
    </cofactor>
</comment>
<dbReference type="SMART" id="SM00358">
    <property type="entry name" value="DSRM"/>
    <property type="match status" value="1"/>
</dbReference>
<feature type="binding site" evidence="9">
    <location>
        <position position="54"/>
    </location>
    <ligand>
        <name>Mg(2+)</name>
        <dbReference type="ChEBI" id="CHEBI:18420"/>
    </ligand>
</feature>
<evidence type="ECO:0000256" key="4">
    <source>
        <dbReference type="ARBA" id="ARBA00022664"/>
    </source>
</evidence>
<comment type="similarity">
    <text evidence="2">Belongs to the ribonuclease III family.</text>
</comment>
<feature type="active site" evidence="9">
    <location>
        <position position="58"/>
    </location>
</feature>
<evidence type="ECO:0000256" key="9">
    <source>
        <dbReference type="HAMAP-Rule" id="MF_00104"/>
    </source>
</evidence>
<evidence type="ECO:0000256" key="2">
    <source>
        <dbReference type="ARBA" id="ARBA00010183"/>
    </source>
</evidence>
<dbReference type="InterPro" id="IPR014720">
    <property type="entry name" value="dsRBD_dom"/>
</dbReference>
<feature type="domain" description="RNase III" evidence="11">
    <location>
        <begin position="16"/>
        <end position="140"/>
    </location>
</feature>
<dbReference type="PANTHER" id="PTHR11207">
    <property type="entry name" value="RIBONUCLEASE III"/>
    <property type="match status" value="1"/>
</dbReference>
<dbReference type="GO" id="GO:0010468">
    <property type="term" value="P:regulation of gene expression"/>
    <property type="evidence" value="ECO:0007669"/>
    <property type="project" value="TreeGrafter"/>
</dbReference>
<keyword evidence="6 9" id="KW-0255">Endonuclease</keyword>
<dbReference type="GO" id="GO:0004525">
    <property type="term" value="F:ribonuclease III activity"/>
    <property type="evidence" value="ECO:0007669"/>
    <property type="project" value="UniProtKB-UniRule"/>
</dbReference>
<evidence type="ECO:0000256" key="5">
    <source>
        <dbReference type="ARBA" id="ARBA00022722"/>
    </source>
</evidence>
<keyword evidence="9" id="KW-0699">rRNA-binding</keyword>
<reference evidence="12 13" key="1">
    <citation type="submission" date="2019-05" db="EMBL/GenBank/DDBJ databases">
        <authorList>
            <consortium name="Science for Life Laboratories"/>
        </authorList>
    </citation>
    <scope>NUCLEOTIDE SEQUENCE [LARGE SCALE GENOMIC DNA]</scope>
    <source>
        <strain evidence="12">Soil9</strain>
    </source>
</reference>
<dbReference type="AlphaFoldDB" id="A0A6P2D7N3"/>
<dbReference type="KEGG" id="gms:SOIL9_07640"/>
<dbReference type="NCBIfam" id="TIGR02191">
    <property type="entry name" value="RNaseIII"/>
    <property type="match status" value="1"/>
</dbReference>
<dbReference type="Proteomes" id="UP000464178">
    <property type="component" value="Chromosome"/>
</dbReference>
<protein>
    <recommendedName>
        <fullName evidence="9">Ribonuclease 3</fullName>
        <ecNumber evidence="9">3.1.26.3</ecNumber>
    </recommendedName>
    <alternativeName>
        <fullName evidence="9">Ribonuclease III</fullName>
        <shortName evidence="9">RNase III</shortName>
    </alternativeName>
</protein>
<keyword evidence="7 9" id="KW-0378">Hydrolase</keyword>
<evidence type="ECO:0000259" key="11">
    <source>
        <dbReference type="PROSITE" id="PS50142"/>
    </source>
</evidence>
<gene>
    <name evidence="9" type="primary">rnc</name>
    <name evidence="12" type="ORF">SOIL9_07640</name>
</gene>
<proteinExistence type="inferred from homology"/>
<dbReference type="InterPro" id="IPR036389">
    <property type="entry name" value="RNase_III_sf"/>
</dbReference>
<evidence type="ECO:0000256" key="8">
    <source>
        <dbReference type="ARBA" id="ARBA00022884"/>
    </source>
</evidence>
<dbReference type="PROSITE" id="PS00517">
    <property type="entry name" value="RNASE_3_1"/>
    <property type="match status" value="1"/>
</dbReference>
<dbReference type="InterPro" id="IPR011907">
    <property type="entry name" value="RNase_III"/>
</dbReference>
<dbReference type="SMART" id="SM00535">
    <property type="entry name" value="RIBOc"/>
    <property type="match status" value="1"/>
</dbReference>
<feature type="active site" evidence="9">
    <location>
        <position position="129"/>
    </location>
</feature>
<dbReference type="Pfam" id="PF14622">
    <property type="entry name" value="Ribonucleas_3_3"/>
    <property type="match status" value="1"/>
</dbReference>
<evidence type="ECO:0000313" key="13">
    <source>
        <dbReference type="Proteomes" id="UP000464178"/>
    </source>
</evidence>
<dbReference type="GO" id="GO:0006397">
    <property type="term" value="P:mRNA processing"/>
    <property type="evidence" value="ECO:0007669"/>
    <property type="project" value="UniProtKB-UniRule"/>
</dbReference>
<feature type="domain" description="DRBM" evidence="10">
    <location>
        <begin position="167"/>
        <end position="236"/>
    </location>
</feature>
<keyword evidence="9" id="KW-0963">Cytoplasm</keyword>
<keyword evidence="4 9" id="KW-0507">mRNA processing</keyword>
<evidence type="ECO:0000313" key="12">
    <source>
        <dbReference type="EMBL" id="VTR97351.1"/>
    </source>
</evidence>
<comment type="function">
    <text evidence="9">Digests double-stranded RNA. Involved in the processing of primary rRNA transcript to yield the immediate precursors to the large and small rRNAs (23S and 16S). Processes some mRNAs, and tRNAs when they are encoded in the rRNA operon. Processes pre-crRNA and tracrRNA of type II CRISPR loci if present in the organism.</text>
</comment>
<evidence type="ECO:0000259" key="10">
    <source>
        <dbReference type="PROSITE" id="PS50137"/>
    </source>
</evidence>
<accession>A0A6P2D7N3</accession>
<feature type="binding site" evidence="9">
    <location>
        <position position="129"/>
    </location>
    <ligand>
        <name>Mg(2+)</name>
        <dbReference type="ChEBI" id="CHEBI:18420"/>
    </ligand>
</feature>
<feature type="binding site" evidence="9">
    <location>
        <position position="126"/>
    </location>
    <ligand>
        <name>Mg(2+)</name>
        <dbReference type="ChEBI" id="CHEBI:18420"/>
    </ligand>
</feature>
<dbReference type="CDD" id="cd10845">
    <property type="entry name" value="DSRM_RNAse_III_family"/>
    <property type="match status" value="1"/>
</dbReference>
<dbReference type="SUPFAM" id="SSF54768">
    <property type="entry name" value="dsRNA-binding domain-like"/>
    <property type="match status" value="1"/>
</dbReference>
<name>A0A6P2D7N3_9BACT</name>
<dbReference type="PROSITE" id="PS50137">
    <property type="entry name" value="DS_RBD"/>
    <property type="match status" value="1"/>
</dbReference>
<keyword evidence="3 9" id="KW-0698">rRNA processing</keyword>
<dbReference type="FunFam" id="1.10.1520.10:FF:000001">
    <property type="entry name" value="Ribonuclease 3"/>
    <property type="match status" value="1"/>
</dbReference>
<dbReference type="GO" id="GO:0019843">
    <property type="term" value="F:rRNA binding"/>
    <property type="evidence" value="ECO:0007669"/>
    <property type="project" value="UniProtKB-KW"/>
</dbReference>
<dbReference type="PANTHER" id="PTHR11207:SF0">
    <property type="entry name" value="RIBONUCLEASE 3"/>
    <property type="match status" value="1"/>
</dbReference>
<keyword evidence="13" id="KW-1185">Reference proteome</keyword>
<dbReference type="GO" id="GO:0046872">
    <property type="term" value="F:metal ion binding"/>
    <property type="evidence" value="ECO:0007669"/>
    <property type="project" value="UniProtKB-KW"/>
</dbReference>
<evidence type="ECO:0000256" key="1">
    <source>
        <dbReference type="ARBA" id="ARBA00000109"/>
    </source>
</evidence>
<dbReference type="GO" id="GO:0005737">
    <property type="term" value="C:cytoplasm"/>
    <property type="evidence" value="ECO:0007669"/>
    <property type="project" value="UniProtKB-SubCell"/>
</dbReference>
<dbReference type="Gene3D" id="1.10.1520.10">
    <property type="entry name" value="Ribonuclease III domain"/>
    <property type="match status" value="1"/>
</dbReference>
<keyword evidence="8 9" id="KW-0694">RNA-binding</keyword>
<dbReference type="Gene3D" id="3.30.160.20">
    <property type="match status" value="1"/>
</dbReference>
<organism evidence="12 13">
    <name type="scientific">Gemmata massiliana</name>
    <dbReference type="NCBI Taxonomy" id="1210884"/>
    <lineage>
        <taxon>Bacteria</taxon>
        <taxon>Pseudomonadati</taxon>
        <taxon>Planctomycetota</taxon>
        <taxon>Planctomycetia</taxon>
        <taxon>Gemmatales</taxon>
        <taxon>Gemmataceae</taxon>
        <taxon>Gemmata</taxon>
    </lineage>
</organism>
<dbReference type="CDD" id="cd00593">
    <property type="entry name" value="RIBOc"/>
    <property type="match status" value="1"/>
</dbReference>
<keyword evidence="9" id="KW-0479">Metal-binding</keyword>
<dbReference type="InterPro" id="IPR000999">
    <property type="entry name" value="RNase_III_dom"/>
</dbReference>
<evidence type="ECO:0000256" key="7">
    <source>
        <dbReference type="ARBA" id="ARBA00022801"/>
    </source>
</evidence>
<dbReference type="HAMAP" id="MF_00104">
    <property type="entry name" value="RNase_III"/>
    <property type="match status" value="1"/>
</dbReference>